<dbReference type="PANTHER" id="PTHR24207:SF1">
    <property type="entry name" value="FILAMIN-BINDING LIM PROTEIN 1"/>
    <property type="match status" value="1"/>
</dbReference>
<evidence type="ECO:0000259" key="7">
    <source>
        <dbReference type="PROSITE" id="PS50023"/>
    </source>
</evidence>
<dbReference type="SMART" id="SM00132">
    <property type="entry name" value="LIM"/>
    <property type="match status" value="2"/>
</dbReference>
<evidence type="ECO:0000256" key="2">
    <source>
        <dbReference type="ARBA" id="ARBA00022737"/>
    </source>
</evidence>
<dbReference type="EMBL" id="WBNK01002932">
    <property type="protein sequence ID" value="NXX99097.1"/>
    <property type="molecule type" value="Genomic_DNA"/>
</dbReference>
<keyword evidence="4 5" id="KW-0440">LIM domain</keyword>
<feature type="region of interest" description="Disordered" evidence="6">
    <location>
        <begin position="306"/>
        <end position="331"/>
    </location>
</feature>
<organism evidence="8 9">
    <name type="scientific">Centropus bengalensis</name>
    <name type="common">lesser coucal</name>
    <dbReference type="NCBI Taxonomy" id="1463675"/>
    <lineage>
        <taxon>Eukaryota</taxon>
        <taxon>Metazoa</taxon>
        <taxon>Chordata</taxon>
        <taxon>Craniata</taxon>
        <taxon>Vertebrata</taxon>
        <taxon>Euteleostomi</taxon>
        <taxon>Archelosauria</taxon>
        <taxon>Archosauria</taxon>
        <taxon>Dinosauria</taxon>
        <taxon>Saurischia</taxon>
        <taxon>Theropoda</taxon>
        <taxon>Coelurosauria</taxon>
        <taxon>Aves</taxon>
        <taxon>Neognathae</taxon>
        <taxon>Neoaves</taxon>
        <taxon>Otidimorphae</taxon>
        <taxon>Cuculiformes</taxon>
        <taxon>Centropidae</taxon>
        <taxon>Centropus</taxon>
    </lineage>
</organism>
<feature type="compositionally biased region" description="Basic and acidic residues" evidence="6">
    <location>
        <begin position="21"/>
        <end position="36"/>
    </location>
</feature>
<dbReference type="PANTHER" id="PTHR24207">
    <property type="entry name" value="ZYX102 PROTEIN"/>
    <property type="match status" value="1"/>
</dbReference>
<dbReference type="Proteomes" id="UP000632886">
    <property type="component" value="Unassembled WGS sequence"/>
</dbReference>
<dbReference type="PROSITE" id="PS00478">
    <property type="entry name" value="LIM_DOMAIN_1"/>
    <property type="match status" value="1"/>
</dbReference>
<proteinExistence type="predicted"/>
<dbReference type="AlphaFoldDB" id="A0A852MG17"/>
<dbReference type="GO" id="GO:0005925">
    <property type="term" value="C:focal adhesion"/>
    <property type="evidence" value="ECO:0007669"/>
    <property type="project" value="TreeGrafter"/>
</dbReference>
<dbReference type="SUPFAM" id="SSF57716">
    <property type="entry name" value="Glucocorticoid receptor-like (DNA-binding domain)"/>
    <property type="match status" value="2"/>
</dbReference>
<protein>
    <submittedName>
        <fullName evidence="8">FBLI1 protein</fullName>
    </submittedName>
</protein>
<keyword evidence="1 5" id="KW-0479">Metal-binding</keyword>
<evidence type="ECO:0000256" key="1">
    <source>
        <dbReference type="ARBA" id="ARBA00022723"/>
    </source>
</evidence>
<evidence type="ECO:0000256" key="6">
    <source>
        <dbReference type="SAM" id="MobiDB-lite"/>
    </source>
</evidence>
<dbReference type="GO" id="GO:0001725">
    <property type="term" value="C:stress fiber"/>
    <property type="evidence" value="ECO:0007669"/>
    <property type="project" value="TreeGrafter"/>
</dbReference>
<name>A0A852MG17_9AVES</name>
<dbReference type="Gene3D" id="2.10.110.10">
    <property type="entry name" value="Cysteine Rich Protein"/>
    <property type="match status" value="2"/>
</dbReference>
<accession>A0A852MG17</accession>
<dbReference type="GO" id="GO:0031005">
    <property type="term" value="F:filamin binding"/>
    <property type="evidence" value="ECO:0007669"/>
    <property type="project" value="TreeGrafter"/>
</dbReference>
<feature type="domain" description="LIM zinc-binding" evidence="7">
    <location>
        <begin position="243"/>
        <end position="301"/>
    </location>
</feature>
<evidence type="ECO:0000256" key="3">
    <source>
        <dbReference type="ARBA" id="ARBA00022833"/>
    </source>
</evidence>
<dbReference type="InterPro" id="IPR001781">
    <property type="entry name" value="Znf_LIM"/>
</dbReference>
<evidence type="ECO:0000313" key="9">
    <source>
        <dbReference type="Proteomes" id="UP000632886"/>
    </source>
</evidence>
<feature type="region of interest" description="Disordered" evidence="6">
    <location>
        <begin position="21"/>
        <end position="51"/>
    </location>
</feature>
<feature type="non-terminal residue" evidence="8">
    <location>
        <position position="1"/>
    </location>
</feature>
<dbReference type="GO" id="GO:0046872">
    <property type="term" value="F:metal ion binding"/>
    <property type="evidence" value="ECO:0007669"/>
    <property type="project" value="UniProtKB-KW"/>
</dbReference>
<evidence type="ECO:0000313" key="8">
    <source>
        <dbReference type="EMBL" id="NXX99097.1"/>
    </source>
</evidence>
<dbReference type="PROSITE" id="PS50023">
    <property type="entry name" value="LIM_DOMAIN_2"/>
    <property type="match status" value="2"/>
</dbReference>
<keyword evidence="9" id="KW-1185">Reference proteome</keyword>
<reference evidence="8 9" key="1">
    <citation type="submission" date="2020-02" db="EMBL/GenBank/DDBJ databases">
        <title>Bird 10,000 Genomes (B10K) Project - Family phase.</title>
        <authorList>
            <person name="Zhang G."/>
        </authorList>
    </citation>
    <scope>NUCLEOTIDE SEQUENCE [LARGE SCALE GENOMIC DNA]</scope>
    <source>
        <strain evidence="8">B10K-DU-017-21</strain>
    </source>
</reference>
<feature type="non-terminal residue" evidence="8">
    <location>
        <position position="366"/>
    </location>
</feature>
<keyword evidence="3 5" id="KW-0862">Zinc</keyword>
<keyword evidence="2" id="KW-0677">Repeat</keyword>
<comment type="caution">
    <text evidence="8">The sequence shown here is derived from an EMBL/GenBank/DDBJ whole genome shotgun (WGS) entry which is preliminary data.</text>
</comment>
<dbReference type="Pfam" id="PF00412">
    <property type="entry name" value="LIM"/>
    <property type="match status" value="2"/>
</dbReference>
<evidence type="ECO:0000256" key="4">
    <source>
        <dbReference type="ARBA" id="ARBA00023038"/>
    </source>
</evidence>
<evidence type="ECO:0000256" key="5">
    <source>
        <dbReference type="PROSITE-ProRule" id="PRU00125"/>
    </source>
</evidence>
<dbReference type="FunFam" id="2.10.110.10:FF:000097">
    <property type="entry name" value="Filamin-binding LIM protein 1"/>
    <property type="match status" value="1"/>
</dbReference>
<dbReference type="GO" id="GO:0098609">
    <property type="term" value="P:cell-cell adhesion"/>
    <property type="evidence" value="ECO:0007669"/>
    <property type="project" value="TreeGrafter"/>
</dbReference>
<gene>
    <name evidence="8" type="primary">Fblim1</name>
    <name evidence="8" type="ORF">CENBEN_R08457</name>
</gene>
<sequence>MLPGKAEKRIASSVFITLVPPRREVPTKEQSHREMLPDGAGDPGTRPPRTPHVIAPRVGRRLLLGQVTERCCTAGRALLGGYWMFLPPLNLPCWALAAGTHLAAPQPSSPPVLVLSKEPHPFSAETLGPALQQLDLAAPTMLQAPSTFPAELRPPKLCREHAGRLQCQDVNGHPERDGSRDICAFCHKAVGPREATVEAMKKLYHAPCFTCRTCQRLLAGQRYYQKDGRPTCDTCYQATLEKCSKCGGLITERIVRALGKCYHPGCFSCTTCGRAIGTESFAVDEQQEVYCVADFYRLGSVFSRRGGDKRGGAQVEATQGSGGVSSPGRRCRMPLSPEPTESGCYPLDNHLLCKSCHVHWRNESSC</sequence>
<dbReference type="CDD" id="cd09372">
    <property type="entry name" value="LIM2_FBLP-1"/>
    <property type="match status" value="1"/>
</dbReference>
<feature type="domain" description="LIM zinc-binding" evidence="7">
    <location>
        <begin position="181"/>
        <end position="242"/>
    </location>
</feature>